<dbReference type="EMBL" id="JARKHS020000618">
    <property type="protein sequence ID" value="KAK8788581.1"/>
    <property type="molecule type" value="Genomic_DNA"/>
</dbReference>
<feature type="coiled-coil region" evidence="1">
    <location>
        <begin position="42"/>
        <end position="69"/>
    </location>
</feature>
<gene>
    <name evidence="2" type="ORF">V5799_021645</name>
</gene>
<evidence type="ECO:0000256" key="1">
    <source>
        <dbReference type="SAM" id="Coils"/>
    </source>
</evidence>
<keyword evidence="3" id="KW-1185">Reference proteome</keyword>
<dbReference type="AlphaFoldDB" id="A0AAQ4FP95"/>
<name>A0AAQ4FP95_AMBAM</name>
<keyword evidence="1" id="KW-0175">Coiled coil</keyword>
<sequence length="95" mass="11349">MFVRLPQRRFHLALLCLSAVGILFLTREATRRFHEYQKFYRFQEYASRVEDLKKEMSVLEASAGQLENRTANIKLDLLIGRKRRHFKDISRLAVH</sequence>
<evidence type="ECO:0000313" key="2">
    <source>
        <dbReference type="EMBL" id="KAK8788581.1"/>
    </source>
</evidence>
<proteinExistence type="predicted"/>
<organism evidence="2 3">
    <name type="scientific">Amblyomma americanum</name>
    <name type="common">Lone star tick</name>
    <dbReference type="NCBI Taxonomy" id="6943"/>
    <lineage>
        <taxon>Eukaryota</taxon>
        <taxon>Metazoa</taxon>
        <taxon>Ecdysozoa</taxon>
        <taxon>Arthropoda</taxon>
        <taxon>Chelicerata</taxon>
        <taxon>Arachnida</taxon>
        <taxon>Acari</taxon>
        <taxon>Parasitiformes</taxon>
        <taxon>Ixodida</taxon>
        <taxon>Ixodoidea</taxon>
        <taxon>Ixodidae</taxon>
        <taxon>Amblyomminae</taxon>
        <taxon>Amblyomma</taxon>
    </lineage>
</organism>
<protein>
    <submittedName>
        <fullName evidence="2">Uncharacterized protein</fullName>
    </submittedName>
</protein>
<reference evidence="2 3" key="1">
    <citation type="journal article" date="2023" name="Arcadia Sci">
        <title>De novo assembly of a long-read Amblyomma americanum tick genome.</title>
        <authorList>
            <person name="Chou S."/>
            <person name="Poskanzer K.E."/>
            <person name="Rollins M."/>
            <person name="Thuy-Boun P.S."/>
        </authorList>
    </citation>
    <scope>NUCLEOTIDE SEQUENCE [LARGE SCALE GENOMIC DNA]</scope>
    <source>
        <strain evidence="2">F_SG_1</strain>
        <tissue evidence="2">Salivary glands</tissue>
    </source>
</reference>
<accession>A0AAQ4FP95</accession>
<evidence type="ECO:0000313" key="3">
    <source>
        <dbReference type="Proteomes" id="UP001321473"/>
    </source>
</evidence>
<comment type="caution">
    <text evidence="2">The sequence shown here is derived from an EMBL/GenBank/DDBJ whole genome shotgun (WGS) entry which is preliminary data.</text>
</comment>
<dbReference type="Proteomes" id="UP001321473">
    <property type="component" value="Unassembled WGS sequence"/>
</dbReference>